<protein>
    <recommendedName>
        <fullName evidence="1">Peptidase C39-like domain-containing protein</fullName>
    </recommendedName>
</protein>
<dbReference type="EMBL" id="MOOV01000207">
    <property type="protein sequence ID" value="OUB91403.1"/>
    <property type="molecule type" value="Genomic_DNA"/>
</dbReference>
<sequence length="233" mass="26704">MKNRRLRNKFLILATILFSILFLSLHVDKVVGKFFESSSVVLSVPFIKQKPELPRGCEVTSLAMLLNYEGIKVSKMELAERIEKVPYETNGFKGDMNKGFLGDMYSFQNPGLGVYVNPIYTLANQYLPGKVINLTGQPVKKIYEMIDKGSPVWVITNALFKRLPEDQFRMYQTKNGSMSVTYQQHSVVITGYTRDSVYLNDPLAETKNRIVDRKQFEESWVQMGRQAISIQPK</sequence>
<dbReference type="AlphaFoldDB" id="A0A9X6RD01"/>
<dbReference type="PIRSF" id="PIRSF032442">
    <property type="entry name" value="UCP032442"/>
    <property type="match status" value="1"/>
</dbReference>
<evidence type="ECO:0000313" key="2">
    <source>
        <dbReference type="EMBL" id="OUB91403.1"/>
    </source>
</evidence>
<dbReference type="CDD" id="cd02549">
    <property type="entry name" value="Peptidase_C39A"/>
    <property type="match status" value="1"/>
</dbReference>
<comment type="caution">
    <text evidence="2">The sequence shown here is derived from an EMBL/GenBank/DDBJ whole genome shotgun (WGS) entry which is preliminary data.</text>
</comment>
<dbReference type="InterPro" id="IPR016997">
    <property type="entry name" value="UCP032442"/>
</dbReference>
<dbReference type="PANTHER" id="PTHR37806:SF1">
    <property type="entry name" value="PEPTIDASE C39-LIKE DOMAIN-CONTAINING PROTEIN"/>
    <property type="match status" value="1"/>
</dbReference>
<evidence type="ECO:0000259" key="1">
    <source>
        <dbReference type="Pfam" id="PF13529"/>
    </source>
</evidence>
<accession>A0A9X6RD01</accession>
<evidence type="ECO:0000313" key="3">
    <source>
        <dbReference type="Proteomes" id="UP000195160"/>
    </source>
</evidence>
<dbReference type="InterPro" id="IPR039563">
    <property type="entry name" value="Peptidase_C39_single_dom"/>
</dbReference>
<organism evidence="2 3">
    <name type="scientific">Bacillus thuringiensis subsp. medellin</name>
    <dbReference type="NCBI Taxonomy" id="79672"/>
    <lineage>
        <taxon>Bacteria</taxon>
        <taxon>Bacillati</taxon>
        <taxon>Bacillota</taxon>
        <taxon>Bacilli</taxon>
        <taxon>Bacillales</taxon>
        <taxon>Bacillaceae</taxon>
        <taxon>Bacillus</taxon>
        <taxon>Bacillus cereus group</taxon>
    </lineage>
</organism>
<dbReference type="RefSeq" id="WP_088068753.1">
    <property type="nucleotide sequence ID" value="NZ_MOOV01000207.1"/>
</dbReference>
<dbReference type="Proteomes" id="UP000195160">
    <property type="component" value="Unassembled WGS sequence"/>
</dbReference>
<gene>
    <name evidence="2" type="ORF">BK784_24325</name>
</gene>
<dbReference type="Gene3D" id="3.90.70.10">
    <property type="entry name" value="Cysteine proteinases"/>
    <property type="match status" value="1"/>
</dbReference>
<feature type="domain" description="Peptidase C39-like" evidence="1">
    <location>
        <begin position="42"/>
        <end position="202"/>
    </location>
</feature>
<name>A0A9X6RD01_BACTV</name>
<dbReference type="PANTHER" id="PTHR37806">
    <property type="entry name" value="LMO0724 PROTEIN"/>
    <property type="match status" value="1"/>
</dbReference>
<reference evidence="2 3" key="1">
    <citation type="submission" date="2016-10" db="EMBL/GenBank/DDBJ databases">
        <title>Comparative genomics of Bacillus thuringiensis reveals a path to pathogens against multiple invertebrate hosts.</title>
        <authorList>
            <person name="Zheng J."/>
            <person name="Gao Q."/>
            <person name="Liu H."/>
            <person name="Peng D."/>
            <person name="Ruan L."/>
            <person name="Sun M."/>
        </authorList>
    </citation>
    <scope>NUCLEOTIDE SEQUENCE [LARGE SCALE GENOMIC DNA]</scope>
    <source>
        <strain evidence="2">T30001</strain>
    </source>
</reference>
<proteinExistence type="predicted"/>
<dbReference type="Pfam" id="PF13529">
    <property type="entry name" value="Peptidase_C39_2"/>
    <property type="match status" value="1"/>
</dbReference>
<dbReference type="InterPro" id="IPR039564">
    <property type="entry name" value="Peptidase_C39-like"/>
</dbReference>